<dbReference type="OrthoDB" id="10263291at2759"/>
<dbReference type="InterPro" id="IPR029036">
    <property type="entry name" value="P5CR_dimer"/>
</dbReference>
<keyword evidence="4" id="KW-0641">Proline biosynthesis</keyword>
<dbReference type="GO" id="GO:0004735">
    <property type="term" value="F:pyrroline-5-carboxylate reductase activity"/>
    <property type="evidence" value="ECO:0007669"/>
    <property type="project" value="UniProtKB-EC"/>
</dbReference>
<dbReference type="AlphaFoldDB" id="A0A139HR44"/>
<dbReference type="SUPFAM" id="SSF48179">
    <property type="entry name" value="6-phosphogluconate dehydrogenase C-terminal domain-like"/>
    <property type="match status" value="1"/>
</dbReference>
<keyword evidence="2 4" id="KW-0521">NADP</keyword>
<accession>A0A139HR44</accession>
<keyword evidence="8" id="KW-1185">Reference proteome</keyword>
<dbReference type="UniPathway" id="UPA00098">
    <property type="reaction ID" value="UER00361"/>
</dbReference>
<evidence type="ECO:0000259" key="5">
    <source>
        <dbReference type="Pfam" id="PF03807"/>
    </source>
</evidence>
<comment type="caution">
    <text evidence="7">The sequence shown here is derived from an EMBL/GenBank/DDBJ whole genome shotgun (WGS) entry which is preliminary data.</text>
</comment>
<dbReference type="PANTHER" id="PTHR11645">
    <property type="entry name" value="PYRROLINE-5-CARBOXYLATE REDUCTASE"/>
    <property type="match status" value="1"/>
</dbReference>
<dbReference type="PROSITE" id="PS00521">
    <property type="entry name" value="P5CR"/>
    <property type="match status" value="1"/>
</dbReference>
<dbReference type="FunFam" id="1.10.3730.10:FF:000001">
    <property type="entry name" value="Pyrroline-5-carboxylate reductase"/>
    <property type="match status" value="1"/>
</dbReference>
<evidence type="ECO:0000256" key="1">
    <source>
        <dbReference type="ARBA" id="ARBA00005525"/>
    </source>
</evidence>
<proteinExistence type="inferred from homology"/>
<keyword evidence="3 4" id="KW-0560">Oxidoreductase</keyword>
<dbReference type="Pfam" id="PF14748">
    <property type="entry name" value="P5CR_dimer"/>
    <property type="match status" value="1"/>
</dbReference>
<dbReference type="InterPro" id="IPR000304">
    <property type="entry name" value="Pyrroline-COOH_reductase"/>
</dbReference>
<evidence type="ECO:0000256" key="3">
    <source>
        <dbReference type="ARBA" id="ARBA00023002"/>
    </source>
</evidence>
<dbReference type="InterPro" id="IPR053790">
    <property type="entry name" value="P5CR-like_CS"/>
</dbReference>
<feature type="domain" description="Pyrroline-5-carboxylate reductase dimerisation" evidence="6">
    <location>
        <begin position="229"/>
        <end position="326"/>
    </location>
</feature>
<evidence type="ECO:0000256" key="4">
    <source>
        <dbReference type="RuleBase" id="RU003903"/>
    </source>
</evidence>
<comment type="similarity">
    <text evidence="1 4">Belongs to the pyrroline-5-carboxylate reductase family.</text>
</comment>
<evidence type="ECO:0000313" key="7">
    <source>
        <dbReference type="EMBL" id="KXT04955.1"/>
    </source>
</evidence>
<evidence type="ECO:0000259" key="6">
    <source>
        <dbReference type="Pfam" id="PF14748"/>
    </source>
</evidence>
<comment type="catalytic activity">
    <reaction evidence="4">
        <text>L-proline + NADP(+) = (S)-1-pyrroline-5-carboxylate + NADPH + 2 H(+)</text>
        <dbReference type="Rhea" id="RHEA:14109"/>
        <dbReference type="ChEBI" id="CHEBI:15378"/>
        <dbReference type="ChEBI" id="CHEBI:17388"/>
        <dbReference type="ChEBI" id="CHEBI:57783"/>
        <dbReference type="ChEBI" id="CHEBI:58349"/>
        <dbReference type="ChEBI" id="CHEBI:60039"/>
        <dbReference type="EC" id="1.5.1.2"/>
    </reaction>
</comment>
<dbReference type="STRING" id="113226.A0A139HR44"/>
<dbReference type="NCBIfam" id="TIGR00112">
    <property type="entry name" value="proC"/>
    <property type="match status" value="1"/>
</dbReference>
<dbReference type="EC" id="1.5.1.2" evidence="4"/>
<keyword evidence="4" id="KW-0028">Amino-acid biosynthesis</keyword>
<dbReference type="Proteomes" id="UP000073492">
    <property type="component" value="Unassembled WGS sequence"/>
</dbReference>
<dbReference type="GO" id="GO:0055129">
    <property type="term" value="P:L-proline biosynthetic process"/>
    <property type="evidence" value="ECO:0007669"/>
    <property type="project" value="UniProtKB-UniPathway"/>
</dbReference>
<dbReference type="SUPFAM" id="SSF51735">
    <property type="entry name" value="NAD(P)-binding Rossmann-fold domains"/>
    <property type="match status" value="1"/>
</dbReference>
<dbReference type="HAMAP" id="MF_01925">
    <property type="entry name" value="P5C_reductase"/>
    <property type="match status" value="1"/>
</dbReference>
<gene>
    <name evidence="7" type="ORF">AC579_4294</name>
</gene>
<comment type="pathway">
    <text evidence="4">Amino-acid biosynthesis; L-proline biosynthesis; L-proline from L-glutamate 5-semialdehyde: step 1/1.</text>
</comment>
<dbReference type="InterPro" id="IPR036291">
    <property type="entry name" value="NAD(P)-bd_dom_sf"/>
</dbReference>
<organism evidence="7 8">
    <name type="scientific">Pseudocercospora musae</name>
    <dbReference type="NCBI Taxonomy" id="113226"/>
    <lineage>
        <taxon>Eukaryota</taxon>
        <taxon>Fungi</taxon>
        <taxon>Dikarya</taxon>
        <taxon>Ascomycota</taxon>
        <taxon>Pezizomycotina</taxon>
        <taxon>Dothideomycetes</taxon>
        <taxon>Dothideomycetidae</taxon>
        <taxon>Mycosphaerellales</taxon>
        <taxon>Mycosphaerellaceae</taxon>
        <taxon>Pseudocercospora</taxon>
    </lineage>
</organism>
<dbReference type="InterPro" id="IPR028939">
    <property type="entry name" value="P5C_Rdtase_cat_N"/>
</dbReference>
<feature type="domain" description="Pyrroline-5-carboxylate reductase catalytic N-terminal" evidence="5">
    <location>
        <begin position="41"/>
        <end position="156"/>
    </location>
</feature>
<dbReference type="Pfam" id="PF03807">
    <property type="entry name" value="F420_oxidored"/>
    <property type="match status" value="1"/>
</dbReference>
<name>A0A139HR44_9PEZI</name>
<evidence type="ECO:0000313" key="8">
    <source>
        <dbReference type="Proteomes" id="UP000073492"/>
    </source>
</evidence>
<sequence length="339" mass="36019">MARDLAPDWILQQALSAQNTAHHAFVRSKPELRTQDGGLTLAVLGCGTMGSAILGGVMASLQSKSDQSSSTSNGIPDRLPSKFNACVRSSTSANRIREELGKYEADLMVFWGDDNLGAVKASDAVILACEPHIVGHVLREEGIRDALAGKLLISVCGGVPENYIHDLLYKDSPPETEKCAIAIAIPNIAASVRESMTIISTNPALSEEHSRLVRWIFGRIGRVANIPQSRINAATALCASGPAFCAMMIESMASGAITEGIPRSEAYEMAAQAMKGAASLVLEGEHPALVRDHVSTPGGCTIAGIQVLEEGCFRGTVSRAIRESSATVSRLASERWQEH</sequence>
<dbReference type="InterPro" id="IPR008927">
    <property type="entry name" value="6-PGluconate_DH-like_C_sf"/>
</dbReference>
<dbReference type="EMBL" id="LFZO01000578">
    <property type="protein sequence ID" value="KXT04955.1"/>
    <property type="molecule type" value="Genomic_DNA"/>
</dbReference>
<dbReference type="Gene3D" id="1.10.3730.10">
    <property type="entry name" value="ProC C-terminal domain-like"/>
    <property type="match status" value="1"/>
</dbReference>
<protein>
    <recommendedName>
        <fullName evidence="4">Pyrroline-5-carboxylate reductase</fullName>
        <ecNumber evidence="4">1.5.1.2</ecNumber>
    </recommendedName>
</protein>
<dbReference type="PANTHER" id="PTHR11645:SF0">
    <property type="entry name" value="PYRROLINE-5-CARBOXYLATE REDUCTASE 3"/>
    <property type="match status" value="1"/>
</dbReference>
<reference evidence="7 8" key="1">
    <citation type="submission" date="2015-07" db="EMBL/GenBank/DDBJ databases">
        <title>Comparative genomics of the Sigatoka disease complex on banana suggests a link between parallel evolutionary changes in Pseudocercospora fijiensis and Pseudocercospora eumusae and increased virulence on the banana host.</title>
        <authorList>
            <person name="Chang T.-C."/>
            <person name="Salvucci A."/>
            <person name="Crous P.W."/>
            <person name="Stergiopoulos I."/>
        </authorList>
    </citation>
    <scope>NUCLEOTIDE SEQUENCE [LARGE SCALE GENOMIC DNA]</scope>
    <source>
        <strain evidence="7 8">CBS 116634</strain>
    </source>
</reference>
<dbReference type="Gene3D" id="3.40.50.720">
    <property type="entry name" value="NAD(P)-binding Rossmann-like Domain"/>
    <property type="match status" value="1"/>
</dbReference>
<evidence type="ECO:0000256" key="2">
    <source>
        <dbReference type="ARBA" id="ARBA00022857"/>
    </source>
</evidence>